<dbReference type="GO" id="GO:0005759">
    <property type="term" value="C:mitochondrial matrix"/>
    <property type="evidence" value="ECO:0007669"/>
    <property type="project" value="TreeGrafter"/>
</dbReference>
<name>A0A183MG57_9TREM</name>
<dbReference type="GO" id="GO:0016226">
    <property type="term" value="P:iron-sulfur cluster assembly"/>
    <property type="evidence" value="ECO:0007669"/>
    <property type="project" value="TreeGrafter"/>
</dbReference>
<dbReference type="AlphaFoldDB" id="A0A183MG57"/>
<evidence type="ECO:0000313" key="2">
    <source>
        <dbReference type="Proteomes" id="UP000277204"/>
    </source>
</evidence>
<dbReference type="PANTHER" id="PTHR22602:SF0">
    <property type="entry name" value="TRANSFERASE CAF17, MITOCHONDRIAL-RELATED"/>
    <property type="match status" value="1"/>
</dbReference>
<reference evidence="1 2" key="1">
    <citation type="submission" date="2018-11" db="EMBL/GenBank/DDBJ databases">
        <authorList>
            <consortium name="Pathogen Informatics"/>
        </authorList>
    </citation>
    <scope>NUCLEOTIDE SEQUENCE [LARGE SCALE GENOMIC DNA]</scope>
    <source>
        <strain evidence="1 2">Zambia</strain>
    </source>
</reference>
<keyword evidence="2" id="KW-1185">Reference proteome</keyword>
<sequence>MSSDSLEKNGKVSSCRSSFVVLNVVSSHGNSDTCFNQVDFRKKVGRVLTDAFIYHTNRLSTNQSDYLVEVDVTCVPDLVKHLKQYNLRGKVKIDADLSVYPWVAMPTSRHSNQLNNYKAWLPVNSPDISDQQQLIFFASDPRGISGWSGRILSTSNTNGNYFV</sequence>
<gene>
    <name evidence="1" type="ORF">SMRZ_LOCUS15032</name>
</gene>
<dbReference type="STRING" id="48269.A0A183MG57"/>
<proteinExistence type="predicted"/>
<dbReference type="InterPro" id="IPR045179">
    <property type="entry name" value="YgfZ/GcvT"/>
</dbReference>
<protein>
    <submittedName>
        <fullName evidence="1">Uncharacterized protein</fullName>
    </submittedName>
</protein>
<dbReference type="SUPFAM" id="SSF103025">
    <property type="entry name" value="Folate-binding domain"/>
    <property type="match status" value="1"/>
</dbReference>
<accession>A0A183MG57</accession>
<dbReference type="Proteomes" id="UP000277204">
    <property type="component" value="Unassembled WGS sequence"/>
</dbReference>
<organism evidence="1 2">
    <name type="scientific">Schistosoma margrebowiei</name>
    <dbReference type="NCBI Taxonomy" id="48269"/>
    <lineage>
        <taxon>Eukaryota</taxon>
        <taxon>Metazoa</taxon>
        <taxon>Spiralia</taxon>
        <taxon>Lophotrochozoa</taxon>
        <taxon>Platyhelminthes</taxon>
        <taxon>Trematoda</taxon>
        <taxon>Digenea</taxon>
        <taxon>Strigeidida</taxon>
        <taxon>Schistosomatoidea</taxon>
        <taxon>Schistosomatidae</taxon>
        <taxon>Schistosoma</taxon>
    </lineage>
</organism>
<dbReference type="EMBL" id="UZAI01016864">
    <property type="protein sequence ID" value="VDP17304.1"/>
    <property type="molecule type" value="Genomic_DNA"/>
</dbReference>
<evidence type="ECO:0000313" key="1">
    <source>
        <dbReference type="EMBL" id="VDP17304.1"/>
    </source>
</evidence>
<dbReference type="PANTHER" id="PTHR22602">
    <property type="entry name" value="TRANSFERASE CAF17, MITOCHONDRIAL-RELATED"/>
    <property type="match status" value="1"/>
</dbReference>